<evidence type="ECO:0000313" key="2">
    <source>
        <dbReference type="EMBL" id="EPY26214.1"/>
    </source>
</evidence>
<proteinExistence type="predicted"/>
<evidence type="ECO:0000313" key="3">
    <source>
        <dbReference type="EMBL" id="EPY34146.1"/>
    </source>
</evidence>
<dbReference type="AlphaFoldDB" id="S9UBV7"/>
<dbReference type="PANTHER" id="PTHR16222:SF17">
    <property type="entry name" value="SELENOPROTEIN J"/>
    <property type="match status" value="1"/>
</dbReference>
<dbReference type="InterPro" id="IPR005502">
    <property type="entry name" value="Ribosyl_crysJ1"/>
</dbReference>
<evidence type="ECO:0000313" key="4">
    <source>
        <dbReference type="Proteomes" id="UP000015354"/>
    </source>
</evidence>
<dbReference type="InterPro" id="IPR036705">
    <property type="entry name" value="Ribosyl_crysJ1_sf"/>
</dbReference>
<dbReference type="Pfam" id="PF03747">
    <property type="entry name" value="ADP_ribosyl_GH"/>
    <property type="match status" value="1"/>
</dbReference>
<accession>S9UBV7</accession>
<reference evidence="2 4" key="1">
    <citation type="journal article" date="2013" name="PLoS ONE">
        <title>Predicting the Proteins of Angomonas deanei, Strigomonas culicis and Their Respective Endosymbionts Reveals New Aspects of the Trypanosomatidae Family.</title>
        <authorList>
            <person name="Motta M.C."/>
            <person name="Martins A.C."/>
            <person name="de Souza S.S."/>
            <person name="Catta-Preta C.M."/>
            <person name="Silva R."/>
            <person name="Klein C.C."/>
            <person name="de Almeida L.G."/>
            <person name="de Lima Cunha O."/>
            <person name="Ciapina L.P."/>
            <person name="Brocchi M."/>
            <person name="Colabardini A.C."/>
            <person name="de Araujo Lima B."/>
            <person name="Machado C.R."/>
            <person name="de Almeida Soares C.M."/>
            <person name="Probst C.M."/>
            <person name="de Menezes C.B."/>
            <person name="Thompson C.E."/>
            <person name="Bartholomeu D.C."/>
            <person name="Gradia D.F."/>
            <person name="Pavoni D.P."/>
            <person name="Grisard E.C."/>
            <person name="Fantinatti-Garboggini F."/>
            <person name="Marchini F.K."/>
            <person name="Rodrigues-Luiz G.F."/>
            <person name="Wagner G."/>
            <person name="Goldman G.H."/>
            <person name="Fietto J.L."/>
            <person name="Elias M.C."/>
            <person name="Goldman M.H."/>
            <person name="Sagot M.F."/>
            <person name="Pereira M."/>
            <person name="Stoco P.H."/>
            <person name="de Mendonca-Neto R.P."/>
            <person name="Teixeira S.M."/>
            <person name="Maciel T.E."/>
            <person name="de Oliveira Mendes T.A."/>
            <person name="Urmenyi T.P."/>
            <person name="de Souza W."/>
            <person name="Schenkman S."/>
            <person name="de Vasconcelos A.T."/>
        </authorList>
    </citation>
    <scope>NUCLEOTIDE SEQUENCE [LARGE SCALE GENOMIC DNA]</scope>
</reference>
<dbReference type="Proteomes" id="UP000015354">
    <property type="component" value="Unassembled WGS sequence"/>
</dbReference>
<dbReference type="EMBL" id="ATMH01001825">
    <property type="protein sequence ID" value="EPY34146.1"/>
    <property type="molecule type" value="Genomic_DNA"/>
</dbReference>
<evidence type="ECO:0000256" key="1">
    <source>
        <dbReference type="SAM" id="MobiDB-lite"/>
    </source>
</evidence>
<dbReference type="EMBL" id="ATMH01006264">
    <property type="protein sequence ID" value="EPY26214.1"/>
    <property type="molecule type" value="Genomic_DNA"/>
</dbReference>
<keyword evidence="4" id="KW-1185">Reference proteome</keyword>
<feature type="region of interest" description="Disordered" evidence="1">
    <location>
        <begin position="111"/>
        <end position="130"/>
    </location>
</feature>
<gene>
    <name evidence="3" type="ORF">STCU_01825</name>
    <name evidence="2" type="ORF">STCU_06264</name>
</gene>
<dbReference type="SUPFAM" id="SSF101478">
    <property type="entry name" value="ADP-ribosylglycohydrolase"/>
    <property type="match status" value="1"/>
</dbReference>
<organism evidence="2 4">
    <name type="scientific">Strigomonas culicis</name>
    <dbReference type="NCBI Taxonomy" id="28005"/>
    <lineage>
        <taxon>Eukaryota</taxon>
        <taxon>Discoba</taxon>
        <taxon>Euglenozoa</taxon>
        <taxon>Kinetoplastea</taxon>
        <taxon>Metakinetoplastina</taxon>
        <taxon>Trypanosomatida</taxon>
        <taxon>Trypanosomatidae</taxon>
        <taxon>Strigomonadinae</taxon>
        <taxon>Strigomonas</taxon>
    </lineage>
</organism>
<dbReference type="OrthoDB" id="410104at2759"/>
<feature type="compositionally biased region" description="Low complexity" evidence="1">
    <location>
        <begin position="111"/>
        <end position="124"/>
    </location>
</feature>
<evidence type="ECO:0008006" key="5">
    <source>
        <dbReference type="Google" id="ProtNLM"/>
    </source>
</evidence>
<protein>
    <recommendedName>
        <fullName evidence="5">ADP-ribosylglycohydrolase</fullName>
    </recommendedName>
</protein>
<comment type="caution">
    <text evidence="2">The sequence shown here is derived from an EMBL/GenBank/DDBJ whole genome shotgun (WGS) entry which is preliminary data.</text>
</comment>
<dbReference type="PANTHER" id="PTHR16222">
    <property type="entry name" value="ADP-RIBOSYLGLYCOHYDROLASE"/>
    <property type="match status" value="1"/>
</dbReference>
<sequence length="423" mass="44845">MVATLSQNRRPLVENFYQNSFKQLSDVQQKQVGLIMGAYVADAAARALDGYSAAEIVELERQWSTDGAPLAAAADGTALTTSAVPPPKGGAKDPVAFVPLPRSQLRGHTALRPPAAAAAGNAQPPRRDRDPLRFHSLTALFYEELVRTMSEAKGDFPVSEVADRWVDAALRVDGAVFAAEHGSLLHVVGTLLPLPATYPYASDASLRTWGRTFTAALTELPREALAQGDVRIAAAADSGLGSYTVAEAAAAERQVVADLTLSTLGVVLRYMQHNPDPVRNGALMAVPGAQPIFPVDVAPLCPAAGAAGGRARRIAADLQLKWERREAPPAALLPRRPALADAAVVRESLHIARAARSYARGVCQAIRGGGPACQRAMLVGALLGARYGARHVPPAWVSATEKHTVLSTWAIDVAQWAWNPPHH</sequence>
<reference evidence="2" key="2">
    <citation type="submission" date="2013-03" db="EMBL/GenBank/DDBJ databases">
        <authorList>
            <person name="Motta M.C.M."/>
            <person name="Martins A.C.A."/>
            <person name="Preta C.M.C.C."/>
            <person name="Silva R."/>
            <person name="de Souza S.S."/>
            <person name="Klein C.C."/>
            <person name="de Almeida L.G.P."/>
            <person name="Cunha O.L."/>
            <person name="Colabardini A.C."/>
            <person name="Lima B.A."/>
            <person name="Machado C.R."/>
            <person name="Soares C.M.A."/>
            <person name="de Menezes C.B.A."/>
            <person name="Bartolomeu D.C."/>
            <person name="Grisard E.C."/>
            <person name="Fantinatti-Garboggini F."/>
            <person name="Rodrigues-Luiz G.F."/>
            <person name="Wagner G."/>
            <person name="Goldman G.H."/>
            <person name="Fietto J.L.R."/>
            <person name="Ciapina L.P."/>
            <person name="Brocchi M."/>
            <person name="Elias M.C."/>
            <person name="Goldman M.H.S."/>
            <person name="Sagot M.-F."/>
            <person name="Pereira M."/>
            <person name="Stoco P.H."/>
            <person name="Teixeira S.M.R."/>
            <person name="de Mendonca-Neto R.P."/>
            <person name="Maciel T.E.F."/>
            <person name="Mendes T.A.O."/>
            <person name="Urmenyi T.P."/>
            <person name="Teixeira M.M.G."/>
            <person name="de Camargo E.F.P."/>
            <person name="de Sousa W."/>
            <person name="Schenkman S."/>
            <person name="de Vasconcelos A.T.R."/>
        </authorList>
    </citation>
    <scope>NUCLEOTIDE SEQUENCE</scope>
</reference>
<dbReference type="InterPro" id="IPR050792">
    <property type="entry name" value="ADP-ribosylglycohydrolase"/>
</dbReference>
<dbReference type="Gene3D" id="1.10.4080.10">
    <property type="entry name" value="ADP-ribosylation/Crystallin J1"/>
    <property type="match status" value="1"/>
</dbReference>
<name>S9UBV7_9TRYP</name>